<name>A0A178U8H0_ARATH</name>
<feature type="region of interest" description="Disordered" evidence="1">
    <location>
        <begin position="242"/>
        <end position="273"/>
    </location>
</feature>
<dbReference type="AlphaFoldDB" id="A0A178U8H0"/>
<dbReference type="PANTHER" id="PTHR31973:SF187">
    <property type="entry name" value="MUTATOR TRANSPOSASE MUDRA PROTEIN"/>
    <property type="match status" value="1"/>
</dbReference>
<evidence type="ECO:0000313" key="3">
    <source>
        <dbReference type="Proteomes" id="UP000078284"/>
    </source>
</evidence>
<dbReference type="EMBL" id="LUHQ01000006">
    <property type="protein sequence ID" value="OAO89467.1"/>
    <property type="molecule type" value="Genomic_DNA"/>
</dbReference>
<feature type="compositionally biased region" description="Basic and acidic residues" evidence="1">
    <location>
        <begin position="242"/>
        <end position="251"/>
    </location>
</feature>
<sequence>MSEEVPMGSYCMVICGEWECSDIQEWYFEINKILMSRIVPITAGMNLSSLEDIVWKEFMNKDLTFGTPRFSYLPSNIMDYTTGKKIPPILITSEVGLKFFIEMFGRNKGLNLFVTFSEMIEIGNSRRKNVREEDFAGSIVMKSKKRAILSSCEGLARSDDDFGWKAPTAGSKTPKIPTTQDDDAVIAEVEVLEAIEEEVEDGENVDEVAPTGFDTEFWGHFLDDELAGSNAPEIMCSPRVARTQEDKDCNDGRGSSTDSETMPNGGQRNRETRKIDDIEDEEFDIPPLFDDIEYERDEIPNLDIEDDEKSRTKRHYFVITCADENCQWRIMSHEMKTCGYYQIRKADLEHTCNIETRGQYMKMATSRVITSVYKAKYNKFSERHVPLDLQQMVLEDLRVTTSYGTCWRAKEKAMEEVFGINDDSYKSLEAYLYVLKLANPGTVTDIKTETEENGFRRFLYMFLAFGASIDGFRYLRRQQISVNDRHPSIYIAKKNVFPLAHHGACIVHLPRNVNAKFHNMGLANLISMKNSECASYLERSKTRHWTRVYFQGERYNLMTSNISETLNSALRKGRGSPILKLLRFIRAMITRWFSSRRKKSIEHTGLVTREVDKVLTKNLAKVRGSKIGKVSTWSYEIVGMLNGKNQVCLDRRQCTYKEYNNLKIPCGHAMLAATSVGQSYGSLIADFYKTIAWRATYKGVINSELNLEDVDVPNEIGSQTIFPPWTRRSSGRPKMLCIKSIGEYSVRICGNPIFETLCVFRI</sequence>
<reference evidence="3" key="1">
    <citation type="journal article" date="2016" name="Proc. Natl. Acad. Sci. U.S.A.">
        <title>Chromosome-level assembly of Arabidopsis thaliana Ler reveals the extent of translocation and inversion polymorphisms.</title>
        <authorList>
            <person name="Zapata L."/>
            <person name="Ding J."/>
            <person name="Willing E.M."/>
            <person name="Hartwig B."/>
            <person name="Bezdan D."/>
            <person name="Jiao W.B."/>
            <person name="Patel V."/>
            <person name="Velikkakam James G."/>
            <person name="Koornneef M."/>
            <person name="Ossowski S."/>
            <person name="Schneeberger K."/>
        </authorList>
    </citation>
    <scope>NUCLEOTIDE SEQUENCE [LARGE SCALE GENOMIC DNA]</scope>
    <source>
        <strain evidence="3">cv. Landsberg erecta</strain>
    </source>
</reference>
<feature type="compositionally biased region" description="Polar residues" evidence="1">
    <location>
        <begin position="253"/>
        <end position="267"/>
    </location>
</feature>
<protein>
    <recommendedName>
        <fullName evidence="4">SWIM-type domain-containing protein</fullName>
    </recommendedName>
</protein>
<evidence type="ECO:0000256" key="1">
    <source>
        <dbReference type="SAM" id="MobiDB-lite"/>
    </source>
</evidence>
<evidence type="ECO:0000313" key="2">
    <source>
        <dbReference type="EMBL" id="OAO89467.1"/>
    </source>
</evidence>
<organism evidence="2 3">
    <name type="scientific">Arabidopsis thaliana</name>
    <name type="common">Mouse-ear cress</name>
    <dbReference type="NCBI Taxonomy" id="3702"/>
    <lineage>
        <taxon>Eukaryota</taxon>
        <taxon>Viridiplantae</taxon>
        <taxon>Streptophyta</taxon>
        <taxon>Embryophyta</taxon>
        <taxon>Tracheophyta</taxon>
        <taxon>Spermatophyta</taxon>
        <taxon>Magnoliopsida</taxon>
        <taxon>eudicotyledons</taxon>
        <taxon>Gunneridae</taxon>
        <taxon>Pentapetalae</taxon>
        <taxon>rosids</taxon>
        <taxon>malvids</taxon>
        <taxon>Brassicales</taxon>
        <taxon>Brassicaceae</taxon>
        <taxon>Camelineae</taxon>
        <taxon>Arabidopsis</taxon>
    </lineage>
</organism>
<dbReference type="Proteomes" id="UP000078284">
    <property type="component" value="Unassembled WGS sequence"/>
</dbReference>
<dbReference type="PANTHER" id="PTHR31973">
    <property type="entry name" value="POLYPROTEIN, PUTATIVE-RELATED"/>
    <property type="match status" value="1"/>
</dbReference>
<evidence type="ECO:0008006" key="4">
    <source>
        <dbReference type="Google" id="ProtNLM"/>
    </source>
</evidence>
<comment type="caution">
    <text evidence="2">The sequence shown here is derived from an EMBL/GenBank/DDBJ whole genome shotgun (WGS) entry which is preliminary data.</text>
</comment>
<proteinExistence type="predicted"/>
<gene>
    <name evidence="2" type="ORF">AXX17_ATUG00010</name>
</gene>
<accession>A0A178U8H0</accession>